<dbReference type="Pfam" id="PF01844">
    <property type="entry name" value="HNH"/>
    <property type="match status" value="1"/>
</dbReference>
<accession>A0ABD7HSK5</accession>
<proteinExistence type="predicted"/>
<evidence type="ECO:0000313" key="3">
    <source>
        <dbReference type="Proteomes" id="UP000284557"/>
    </source>
</evidence>
<organism evidence="2 3">
    <name type="scientific">Mycobacteroides abscessus</name>
    <dbReference type="NCBI Taxonomy" id="36809"/>
    <lineage>
        <taxon>Bacteria</taxon>
        <taxon>Bacillati</taxon>
        <taxon>Actinomycetota</taxon>
        <taxon>Actinomycetes</taxon>
        <taxon>Mycobacteriales</taxon>
        <taxon>Mycobacteriaceae</taxon>
        <taxon>Mycobacteroides</taxon>
    </lineage>
</organism>
<feature type="domain" description="HNH nuclease" evidence="1">
    <location>
        <begin position="101"/>
        <end position="154"/>
    </location>
</feature>
<keyword evidence="2" id="KW-0540">Nuclease</keyword>
<dbReference type="RefSeq" id="WP_005126627.1">
    <property type="nucleotide sequence ID" value="NZ_CP029076.1"/>
</dbReference>
<reference evidence="2 3" key="1">
    <citation type="submission" date="2018-08" db="EMBL/GenBank/DDBJ databases">
        <title>Linezolid Resistance in Mycobacterium abscessus: MIC Distribution and Comprehensive Investigation of Resistance Mechanisms.</title>
        <authorList>
            <person name="Ye M."/>
            <person name="Xu L."/>
            <person name="Zou Y."/>
            <person name="Li B."/>
            <person name="Guo Q."/>
            <person name="Zhang Y."/>
            <person name="Zhan M."/>
            <person name="Xu B."/>
            <person name="Yu F."/>
            <person name="Zhang Z."/>
            <person name="Chu H."/>
        </authorList>
    </citation>
    <scope>NUCLEOTIDE SEQUENCE [LARGE SCALE GENOMIC DNA]</scope>
    <source>
        <strain evidence="2 3">G143</strain>
    </source>
</reference>
<comment type="caution">
    <text evidence="2">The sequence shown here is derived from an EMBL/GenBank/DDBJ whole genome shotgun (WGS) entry which is preliminary data.</text>
</comment>
<dbReference type="AlphaFoldDB" id="A0ABD7HSK5"/>
<dbReference type="InterPro" id="IPR003615">
    <property type="entry name" value="HNH_nuc"/>
</dbReference>
<dbReference type="CDD" id="cd00085">
    <property type="entry name" value="HNHc"/>
    <property type="match status" value="1"/>
</dbReference>
<evidence type="ECO:0000259" key="1">
    <source>
        <dbReference type="SMART" id="SM00507"/>
    </source>
</evidence>
<dbReference type="Gene3D" id="1.10.30.50">
    <property type="match status" value="1"/>
</dbReference>
<dbReference type="SMART" id="SM00507">
    <property type="entry name" value="HNHc"/>
    <property type="match status" value="1"/>
</dbReference>
<name>A0ABD7HSK5_9MYCO</name>
<gene>
    <name evidence="2" type="ORF">D2E76_08155</name>
</gene>
<dbReference type="Proteomes" id="UP000284557">
    <property type="component" value="Unassembled WGS sequence"/>
</dbReference>
<keyword evidence="2" id="KW-0255">Endonuclease</keyword>
<evidence type="ECO:0000313" key="2">
    <source>
        <dbReference type="EMBL" id="RIT41296.1"/>
    </source>
</evidence>
<dbReference type="EMBL" id="QXBN01000004">
    <property type="protein sequence ID" value="RIT41296.1"/>
    <property type="molecule type" value="Genomic_DNA"/>
</dbReference>
<protein>
    <submittedName>
        <fullName evidence="2">HNH endonuclease</fullName>
    </submittedName>
</protein>
<sequence length="275" mass="32491">MEFDITWPLPEPGSAELAAILPANEHRRIYTLLYQRRDDPPTKVEIFDYLAQLTGEIHSQRDRRLRDLYPFFRIDKTQERRPRYILVSRKPPVEDKPLDRKTKAQVLKPQRCAMCGQTPLEDGVKLVVDHKIPREWGGTNDIENLQPLCADCNGGKKDHFRTYDRYVEQIRQAATYNEPQRRIGELLLAFGTQEWVRSDVIEVVASAKEYQEDWQRRMRDLRFIGWDYRYKRKKEDGRVRTYYQLTQSAPWPDNIIAAIKAEESKRSAASRSNNH</sequence>
<dbReference type="GO" id="GO:0004519">
    <property type="term" value="F:endonuclease activity"/>
    <property type="evidence" value="ECO:0007669"/>
    <property type="project" value="UniProtKB-KW"/>
</dbReference>
<keyword evidence="2" id="KW-0378">Hydrolase</keyword>
<dbReference type="InterPro" id="IPR002711">
    <property type="entry name" value="HNH"/>
</dbReference>